<evidence type="ECO:0000256" key="4">
    <source>
        <dbReference type="ARBA" id="ARBA00022816"/>
    </source>
</evidence>
<reference evidence="12 13" key="1">
    <citation type="journal article" date="2015" name="Biotechnol. Biofuels">
        <title>Enhanced degradation of softwood versus hardwood by the white-rot fungus Pycnoporus coccineus.</title>
        <authorList>
            <person name="Couturier M."/>
            <person name="Navarro D."/>
            <person name="Chevret D."/>
            <person name="Henrissat B."/>
            <person name="Piumi F."/>
            <person name="Ruiz-Duenas F.J."/>
            <person name="Martinez A.T."/>
            <person name="Grigoriev I.V."/>
            <person name="Riley R."/>
            <person name="Lipzen A."/>
            <person name="Berrin J.G."/>
            <person name="Master E.R."/>
            <person name="Rosso M.N."/>
        </authorList>
    </citation>
    <scope>NUCLEOTIDE SEQUENCE [LARGE SCALE GENOMIC DNA]</scope>
    <source>
        <strain evidence="12 13">BRFM310</strain>
    </source>
</reference>
<dbReference type="EMBL" id="KZ084087">
    <property type="protein sequence ID" value="OSD07997.1"/>
    <property type="molecule type" value="Genomic_DNA"/>
</dbReference>
<keyword evidence="13" id="KW-1185">Reference proteome</keyword>
<dbReference type="PANTHER" id="PTHR12960:SF0">
    <property type="entry name" value="MRNA EXPORT FACTOR GLE1"/>
    <property type="match status" value="1"/>
</dbReference>
<protein>
    <recommendedName>
        <fullName evidence="9">mRNA export factor GLE1</fullName>
    </recommendedName>
    <alternativeName>
        <fullName evidence="10">Nucleoporin GLE1</fullName>
    </alternativeName>
</protein>
<evidence type="ECO:0000256" key="3">
    <source>
        <dbReference type="ARBA" id="ARBA00022448"/>
    </source>
</evidence>
<keyword evidence="5" id="KW-0653">Protein transport</keyword>
<evidence type="ECO:0000256" key="10">
    <source>
        <dbReference type="ARBA" id="ARBA00029983"/>
    </source>
</evidence>
<keyword evidence="3" id="KW-0813">Transport</keyword>
<evidence type="ECO:0000256" key="6">
    <source>
        <dbReference type="ARBA" id="ARBA00023010"/>
    </source>
</evidence>
<dbReference type="GO" id="GO:0044614">
    <property type="term" value="C:nuclear pore cytoplasmic filaments"/>
    <property type="evidence" value="ECO:0007669"/>
    <property type="project" value="TreeGrafter"/>
</dbReference>
<gene>
    <name evidence="12" type="ORF">PYCCODRAFT_1358189</name>
</gene>
<dbReference type="GO" id="GO:0005737">
    <property type="term" value="C:cytoplasm"/>
    <property type="evidence" value="ECO:0007669"/>
    <property type="project" value="TreeGrafter"/>
</dbReference>
<proteinExistence type="inferred from homology"/>
<dbReference type="GO" id="GO:0031369">
    <property type="term" value="F:translation initiation factor binding"/>
    <property type="evidence" value="ECO:0007669"/>
    <property type="project" value="TreeGrafter"/>
</dbReference>
<dbReference type="GO" id="GO:0016973">
    <property type="term" value="P:poly(A)+ mRNA export from nucleus"/>
    <property type="evidence" value="ECO:0007669"/>
    <property type="project" value="InterPro"/>
</dbReference>
<keyword evidence="4" id="KW-0509">mRNA transport</keyword>
<dbReference type="OrthoDB" id="420884at2759"/>
<evidence type="ECO:0000256" key="7">
    <source>
        <dbReference type="ARBA" id="ARBA00023132"/>
    </source>
</evidence>
<evidence type="ECO:0000313" key="12">
    <source>
        <dbReference type="EMBL" id="OSD07997.1"/>
    </source>
</evidence>
<dbReference type="InterPro" id="IPR038506">
    <property type="entry name" value="GLE1-like_sf"/>
</dbReference>
<feature type="region of interest" description="Disordered" evidence="11">
    <location>
        <begin position="119"/>
        <end position="164"/>
    </location>
</feature>
<evidence type="ECO:0000256" key="11">
    <source>
        <dbReference type="SAM" id="MobiDB-lite"/>
    </source>
</evidence>
<dbReference type="Proteomes" id="UP000193067">
    <property type="component" value="Unassembled WGS sequence"/>
</dbReference>
<dbReference type="GO" id="GO:0015031">
    <property type="term" value="P:protein transport"/>
    <property type="evidence" value="ECO:0007669"/>
    <property type="project" value="UniProtKB-KW"/>
</dbReference>
<evidence type="ECO:0000256" key="9">
    <source>
        <dbReference type="ARBA" id="ARBA00026227"/>
    </source>
</evidence>
<dbReference type="GO" id="GO:0005543">
    <property type="term" value="F:phospholipid binding"/>
    <property type="evidence" value="ECO:0007669"/>
    <property type="project" value="TreeGrafter"/>
</dbReference>
<organism evidence="12 13">
    <name type="scientific">Trametes coccinea (strain BRFM310)</name>
    <name type="common">Pycnoporus coccineus</name>
    <dbReference type="NCBI Taxonomy" id="1353009"/>
    <lineage>
        <taxon>Eukaryota</taxon>
        <taxon>Fungi</taxon>
        <taxon>Dikarya</taxon>
        <taxon>Basidiomycota</taxon>
        <taxon>Agaricomycotina</taxon>
        <taxon>Agaricomycetes</taxon>
        <taxon>Polyporales</taxon>
        <taxon>Polyporaceae</taxon>
        <taxon>Trametes</taxon>
    </lineage>
</organism>
<keyword evidence="8" id="KW-0539">Nucleus</keyword>
<dbReference type="AlphaFoldDB" id="A0A1Y2J3R8"/>
<keyword evidence="6" id="KW-0811">Translocation</keyword>
<dbReference type="STRING" id="1353009.A0A1Y2J3R8"/>
<dbReference type="GO" id="GO:0000822">
    <property type="term" value="F:inositol hexakisphosphate binding"/>
    <property type="evidence" value="ECO:0007669"/>
    <property type="project" value="TreeGrafter"/>
</dbReference>
<dbReference type="Pfam" id="PF07817">
    <property type="entry name" value="GLE1"/>
    <property type="match status" value="1"/>
</dbReference>
<evidence type="ECO:0000256" key="5">
    <source>
        <dbReference type="ARBA" id="ARBA00022927"/>
    </source>
</evidence>
<keyword evidence="7" id="KW-0906">Nuclear pore complex</keyword>
<dbReference type="Gene3D" id="1.25.40.510">
    <property type="entry name" value="GLE1-like"/>
    <property type="match status" value="1"/>
</dbReference>
<name>A0A1Y2J3R8_TRAC3</name>
<comment type="similarity">
    <text evidence="2">Belongs to the GLE1 family.</text>
</comment>
<dbReference type="InterPro" id="IPR012476">
    <property type="entry name" value="GLE1"/>
</dbReference>
<dbReference type="PANTHER" id="PTHR12960">
    <property type="entry name" value="GLE-1-RELATED"/>
    <property type="match status" value="1"/>
</dbReference>
<sequence length="485" mass="56325">MEDAVASIRLHVNHHDPYEEWEKETRQEAFRVARQHHAQDRVQQRKERNQAHARAAQQRATLHEEQLREVQMHLAAMNLQKKQEEDELLLQWKERDRKLWQRIDAVIKKEEEKARAQMEAERKKREEEERIRREAEEKKRQEEERKRKEEEEKRQKKEREEEEQRRQAEAERLRAERDRAEEQERKALGFTTAFEDWKRARDTLKAIKTGPMKIVKGDKTLKSIWSAGRRAITPKIGQLTNDSEAVMRISQQIVEIIRPLQPHPQPVYIALLSSLAKAILLQAETEVTAEKRSAIPLARVATNLLGTLEGFADVFWAKLCQRSGGWPVPIVVPSKDADGTPFTEETRRKALGYRAEDESLAEYTARVSGMMRVYFQILVAPVNQPLDPIVRLPRYWTFFSRMLKEPQLLDSSVAPQVLYTALDVGGVLAREVWGQQWVRLLALLYEGVTVGYHGLEGRLIGGQSPEGIAARVRVQLEIERIMGAS</sequence>
<evidence type="ECO:0000256" key="2">
    <source>
        <dbReference type="ARBA" id="ARBA00011056"/>
    </source>
</evidence>
<accession>A0A1Y2J3R8</accession>
<comment type="subcellular location">
    <subcellularLocation>
        <location evidence="1">Nucleus</location>
        <location evidence="1">Nuclear pore complex</location>
    </subcellularLocation>
</comment>
<evidence type="ECO:0000256" key="1">
    <source>
        <dbReference type="ARBA" id="ARBA00004567"/>
    </source>
</evidence>
<evidence type="ECO:0000313" key="13">
    <source>
        <dbReference type="Proteomes" id="UP000193067"/>
    </source>
</evidence>
<evidence type="ECO:0000256" key="8">
    <source>
        <dbReference type="ARBA" id="ARBA00023242"/>
    </source>
</evidence>